<dbReference type="Gene3D" id="3.30.450.20">
    <property type="entry name" value="PAS domain"/>
    <property type="match status" value="2"/>
</dbReference>
<dbReference type="AlphaFoldDB" id="A0A0A3YL39"/>
<dbReference type="InterPro" id="IPR013767">
    <property type="entry name" value="PAS_fold"/>
</dbReference>
<dbReference type="OrthoDB" id="9792686at2"/>
<dbReference type="FunFam" id="3.30.450.20:FF:000045">
    <property type="entry name" value="Sensor histidine kinase DcuS"/>
    <property type="match status" value="1"/>
</dbReference>
<accession>A0A0A3YL39</accession>
<name>A0A0A3YL39_9GAMM</name>
<dbReference type="InterPro" id="IPR033463">
    <property type="entry name" value="sCache_3"/>
</dbReference>
<evidence type="ECO:0000256" key="4">
    <source>
        <dbReference type="ARBA" id="ARBA00022475"/>
    </source>
</evidence>
<dbReference type="GO" id="GO:0000155">
    <property type="term" value="F:phosphorelay sensor kinase activity"/>
    <property type="evidence" value="ECO:0007669"/>
    <property type="project" value="InterPro"/>
</dbReference>
<dbReference type="CDD" id="cd16915">
    <property type="entry name" value="HATPase_DpiB-CitA-like"/>
    <property type="match status" value="1"/>
</dbReference>
<dbReference type="SUPFAM" id="SSF55890">
    <property type="entry name" value="Sporulation response regulatory protein Spo0B"/>
    <property type="match status" value="1"/>
</dbReference>
<evidence type="ECO:0000256" key="7">
    <source>
        <dbReference type="ARBA" id="ARBA00022692"/>
    </source>
</evidence>
<keyword evidence="11 14" id="KW-1133">Transmembrane helix</keyword>
<dbReference type="EC" id="2.7.13.3" evidence="3"/>
<keyword evidence="17" id="KW-1185">Reference proteome</keyword>
<evidence type="ECO:0000256" key="8">
    <source>
        <dbReference type="ARBA" id="ARBA00022741"/>
    </source>
</evidence>
<evidence type="ECO:0000256" key="3">
    <source>
        <dbReference type="ARBA" id="ARBA00012438"/>
    </source>
</evidence>
<dbReference type="InterPro" id="IPR004358">
    <property type="entry name" value="Sig_transdc_His_kin-like_C"/>
</dbReference>
<dbReference type="EMBL" id="JRUQ01000075">
    <property type="protein sequence ID" value="KGT87380.1"/>
    <property type="molecule type" value="Genomic_DNA"/>
</dbReference>
<dbReference type="GO" id="GO:0005524">
    <property type="term" value="F:ATP binding"/>
    <property type="evidence" value="ECO:0007669"/>
    <property type="project" value="UniProtKB-KW"/>
</dbReference>
<protein>
    <recommendedName>
        <fullName evidence="3">histidine kinase</fullName>
        <ecNumber evidence="3">2.7.13.3</ecNumber>
    </recommendedName>
</protein>
<gene>
    <name evidence="16" type="ORF">NG99_23385</name>
</gene>
<evidence type="ECO:0000256" key="10">
    <source>
        <dbReference type="ARBA" id="ARBA00022840"/>
    </source>
</evidence>
<dbReference type="InterPro" id="IPR005467">
    <property type="entry name" value="His_kinase_dom"/>
</dbReference>
<dbReference type="Pfam" id="PF17203">
    <property type="entry name" value="sCache_3_2"/>
    <property type="match status" value="1"/>
</dbReference>
<keyword evidence="13 14" id="KW-0472">Membrane</keyword>
<feature type="transmembrane region" description="Helical" evidence="14">
    <location>
        <begin position="183"/>
        <end position="202"/>
    </location>
</feature>
<dbReference type="Gene3D" id="3.30.565.10">
    <property type="entry name" value="Histidine kinase-like ATPase, C-terminal domain"/>
    <property type="match status" value="1"/>
</dbReference>
<dbReference type="CDD" id="cd18773">
    <property type="entry name" value="PDC1_HK_sensor"/>
    <property type="match status" value="1"/>
</dbReference>
<comment type="catalytic activity">
    <reaction evidence="1">
        <text>ATP + protein L-histidine = ADP + protein N-phospho-L-histidine.</text>
        <dbReference type="EC" id="2.7.13.3"/>
    </reaction>
</comment>
<dbReference type="PANTHER" id="PTHR43547">
    <property type="entry name" value="TWO-COMPONENT HISTIDINE KINASE"/>
    <property type="match status" value="1"/>
</dbReference>
<keyword evidence="6 16" id="KW-0808">Transferase</keyword>
<evidence type="ECO:0000256" key="6">
    <source>
        <dbReference type="ARBA" id="ARBA00022679"/>
    </source>
</evidence>
<dbReference type="STRING" id="371042.NG99_23385"/>
<dbReference type="NCBIfam" id="NF008298">
    <property type="entry name" value="PRK11086.1"/>
    <property type="match status" value="1"/>
</dbReference>
<feature type="domain" description="Histidine kinase" evidence="15">
    <location>
        <begin position="438"/>
        <end position="541"/>
    </location>
</feature>
<dbReference type="SUPFAM" id="SSF103190">
    <property type="entry name" value="Sensory domain-like"/>
    <property type="match status" value="1"/>
</dbReference>
<dbReference type="Pfam" id="PF00989">
    <property type="entry name" value="PAS"/>
    <property type="match status" value="1"/>
</dbReference>
<dbReference type="SUPFAM" id="SSF55874">
    <property type="entry name" value="ATPase domain of HSP90 chaperone/DNA topoisomerase II/histidine kinase"/>
    <property type="match status" value="1"/>
</dbReference>
<evidence type="ECO:0000256" key="1">
    <source>
        <dbReference type="ARBA" id="ARBA00000085"/>
    </source>
</evidence>
<dbReference type="InterPro" id="IPR003594">
    <property type="entry name" value="HATPase_dom"/>
</dbReference>
<keyword evidence="7 14" id="KW-0812">Transmembrane</keyword>
<evidence type="ECO:0000256" key="14">
    <source>
        <dbReference type="SAM" id="Phobius"/>
    </source>
</evidence>
<sequence>MTSPQFLTSRLKRPMKLSTSVSLMVSSVIIAVLLAVHFFYFLQVSQVTSDGVRDKALAVARTLADSADIQRGLLLPPDSNLIQPLASAVQHSNNLLFVVVTNMDGIRFSHPNKELINQHFIGDDLQPALRGKENVSINQGKLAQALRVFTPVYDAQQRQIGVVVIGISLSAVTEQINQSRWNILWSALFGILIGAIGTFLLVKASRRILFGLEPYEVSALFEQRHAMLYAIKEGVIAVDNAAQVKLINHAARKLFRETGMPKASESEIVKSIEATGPLIANLRAVLQSGKPQRDEEVLLRGRVLLCNTMPVLKGEVMIGAICTFRDKTEVTQLTQRLSGMVNYVDALRQHSHEFMNKLHVILGLLHMKSYAQLEDYILKTANNYQTEIGSLVRKIKSPVIAGFLLSKMNRASDHGHPLLLSEDSFLPDGGSEQQTSVLITVLGNLIENAFDALSQQAEGEVSVLLHYQNGWLSCEVSDDGPGIPAGNLETIFENGFSTKGEQRGVGLFLCKQQIQSLGGEITVESDAGVYTQFLVQLPWDGGN</sequence>
<keyword evidence="10" id="KW-0067">ATP-binding</keyword>
<dbReference type="InterPro" id="IPR036890">
    <property type="entry name" value="HATPase_C_sf"/>
</dbReference>
<dbReference type="InterPro" id="IPR016120">
    <property type="entry name" value="Sig_transdc_His_kin_SpoOB"/>
</dbReference>
<dbReference type="Pfam" id="PF14689">
    <property type="entry name" value="SPOB_a"/>
    <property type="match status" value="1"/>
</dbReference>
<evidence type="ECO:0000256" key="2">
    <source>
        <dbReference type="ARBA" id="ARBA00004651"/>
    </source>
</evidence>
<dbReference type="eggNOG" id="COG3290">
    <property type="taxonomic scope" value="Bacteria"/>
</dbReference>
<keyword evidence="8" id="KW-0547">Nucleotide-binding</keyword>
<dbReference type="GO" id="GO:0005886">
    <property type="term" value="C:plasma membrane"/>
    <property type="evidence" value="ECO:0007669"/>
    <property type="project" value="UniProtKB-SubCell"/>
</dbReference>
<dbReference type="PANTHER" id="PTHR43547:SF10">
    <property type="entry name" value="SENSOR HISTIDINE KINASE DCUS"/>
    <property type="match status" value="1"/>
</dbReference>
<evidence type="ECO:0000256" key="12">
    <source>
        <dbReference type="ARBA" id="ARBA00023012"/>
    </source>
</evidence>
<dbReference type="PROSITE" id="PS50109">
    <property type="entry name" value="HIS_KIN"/>
    <property type="match status" value="1"/>
</dbReference>
<evidence type="ECO:0000256" key="5">
    <source>
        <dbReference type="ARBA" id="ARBA00022553"/>
    </source>
</evidence>
<comment type="subcellular location">
    <subcellularLocation>
        <location evidence="2">Cell membrane</location>
        <topology evidence="2">Multi-pass membrane protein</topology>
    </subcellularLocation>
</comment>
<proteinExistence type="predicted"/>
<evidence type="ECO:0000313" key="17">
    <source>
        <dbReference type="Proteomes" id="UP000030351"/>
    </source>
</evidence>
<dbReference type="Proteomes" id="UP000030351">
    <property type="component" value="Unassembled WGS sequence"/>
</dbReference>
<evidence type="ECO:0000259" key="15">
    <source>
        <dbReference type="PROSITE" id="PS50109"/>
    </source>
</evidence>
<evidence type="ECO:0000313" key="16">
    <source>
        <dbReference type="EMBL" id="KGT87380.1"/>
    </source>
</evidence>
<keyword evidence="9 16" id="KW-0418">Kinase</keyword>
<dbReference type="InterPro" id="IPR029151">
    <property type="entry name" value="Sensor-like_sf"/>
</dbReference>
<feature type="transmembrane region" description="Helical" evidence="14">
    <location>
        <begin position="21"/>
        <end position="42"/>
    </location>
</feature>
<dbReference type="GO" id="GO:0006355">
    <property type="term" value="P:regulation of DNA-templated transcription"/>
    <property type="evidence" value="ECO:0007669"/>
    <property type="project" value="InterPro"/>
</dbReference>
<evidence type="ECO:0000256" key="11">
    <source>
        <dbReference type="ARBA" id="ARBA00022989"/>
    </source>
</evidence>
<dbReference type="Gene3D" id="1.10.287.130">
    <property type="match status" value="1"/>
</dbReference>
<keyword evidence="12" id="KW-0902">Two-component regulatory system</keyword>
<organism evidence="16 17">
    <name type="scientific">Erwinia typographi</name>
    <dbReference type="NCBI Taxonomy" id="371042"/>
    <lineage>
        <taxon>Bacteria</taxon>
        <taxon>Pseudomonadati</taxon>
        <taxon>Pseudomonadota</taxon>
        <taxon>Gammaproteobacteria</taxon>
        <taxon>Enterobacterales</taxon>
        <taxon>Erwiniaceae</taxon>
        <taxon>Erwinia</taxon>
    </lineage>
</organism>
<dbReference type="InterPro" id="IPR039506">
    <property type="entry name" value="SPOB_a"/>
</dbReference>
<dbReference type="SMART" id="SM00387">
    <property type="entry name" value="HATPase_c"/>
    <property type="match status" value="1"/>
</dbReference>
<dbReference type="Pfam" id="PF02518">
    <property type="entry name" value="HATPase_c"/>
    <property type="match status" value="1"/>
</dbReference>
<dbReference type="FunFam" id="1.10.287.130:FF:000011">
    <property type="entry name" value="Sensor histidine kinase DcuS"/>
    <property type="match status" value="1"/>
</dbReference>
<evidence type="ECO:0000256" key="13">
    <source>
        <dbReference type="ARBA" id="ARBA00023136"/>
    </source>
</evidence>
<dbReference type="PRINTS" id="PR00344">
    <property type="entry name" value="BCTRLSENSOR"/>
</dbReference>
<evidence type="ECO:0000256" key="9">
    <source>
        <dbReference type="ARBA" id="ARBA00022777"/>
    </source>
</evidence>
<comment type="caution">
    <text evidence="16">The sequence shown here is derived from an EMBL/GenBank/DDBJ whole genome shotgun (WGS) entry which is preliminary data.</text>
</comment>
<keyword evidence="5" id="KW-0597">Phosphoprotein</keyword>
<keyword evidence="4" id="KW-1003">Cell membrane</keyword>
<reference evidence="16 17" key="1">
    <citation type="submission" date="2014-10" db="EMBL/GenBank/DDBJ databases">
        <title>Genome sequence of Erwinia typographi M043b.</title>
        <authorList>
            <person name="Chan K.-G."/>
            <person name="Tan W.-S."/>
        </authorList>
    </citation>
    <scope>NUCLEOTIDE SEQUENCE [LARGE SCALE GENOMIC DNA]</scope>
    <source>
        <strain evidence="16 17">M043b</strain>
    </source>
</reference>